<gene>
    <name evidence="3" type="ORF">EZS27_024016</name>
</gene>
<feature type="domain" description="Sialate O-acetylesterase" evidence="2">
    <location>
        <begin position="108"/>
        <end position="361"/>
    </location>
</feature>
<sequence>MKTFLYYMIAIALLAISPVNAAIQLPDIIGDNMVLQQSTNVKLWGTTSKANATITVKTSWDSQTYSARSDSNGKWSVLVSTPKAGYEPQSITLSDGETIKLDNILIGEVWLCSGQSNMEMPLNGFSNNPILGANDDIANASRHKGIRFATVPKTSALTPQETCEGKWQVSNPENAQWFSAVAFHFATSLSQILDVPVGIINCSWGGSVVEGWLPERILRNYPDIDLKEAGQKNTRRPEYMQPMIMYNGMLKPLQNYTIKGFLWYQGESNVGKHKTYAERLAEMVNVWRSEWGLGELPFYYVELAPYIFGKNDQGAYLREAQFKAQSLIANSGLVSTNDLVEDYEATNVHPKSKTLVGKRLSYMASVNTYGIKGISDRGPAYKSMEIRENKAFLSFDNANNGFNRLRGIIGFEIAGADKVFYPAEATVGFRGQIAVSSDKVAEPVAVRYAFRDFLPGNLQNNREQPAYPFRTDDWE</sequence>
<protein>
    <recommendedName>
        <fullName evidence="2">Sialate O-acetylesterase domain-containing protein</fullName>
    </recommendedName>
</protein>
<proteinExistence type="predicted"/>
<dbReference type="InterPro" id="IPR036514">
    <property type="entry name" value="SGNH_hydro_sf"/>
</dbReference>
<dbReference type="GO" id="GO:0005975">
    <property type="term" value="P:carbohydrate metabolic process"/>
    <property type="evidence" value="ECO:0007669"/>
    <property type="project" value="TreeGrafter"/>
</dbReference>
<keyword evidence="1" id="KW-0378">Hydrolase</keyword>
<accession>A0A5J4R0Q2</accession>
<dbReference type="Pfam" id="PF03629">
    <property type="entry name" value="SASA"/>
    <property type="match status" value="1"/>
</dbReference>
<organism evidence="3">
    <name type="scientific">termite gut metagenome</name>
    <dbReference type="NCBI Taxonomy" id="433724"/>
    <lineage>
        <taxon>unclassified sequences</taxon>
        <taxon>metagenomes</taxon>
        <taxon>organismal metagenomes</taxon>
    </lineage>
</organism>
<evidence type="ECO:0000313" key="3">
    <source>
        <dbReference type="EMBL" id="KAA6326944.1"/>
    </source>
</evidence>
<dbReference type="GO" id="GO:0001681">
    <property type="term" value="F:sialate O-acetylesterase activity"/>
    <property type="evidence" value="ECO:0007669"/>
    <property type="project" value="InterPro"/>
</dbReference>
<dbReference type="InterPro" id="IPR039329">
    <property type="entry name" value="SIAE"/>
</dbReference>
<dbReference type="EMBL" id="SNRY01002073">
    <property type="protein sequence ID" value="KAA6326944.1"/>
    <property type="molecule type" value="Genomic_DNA"/>
</dbReference>
<dbReference type="InterPro" id="IPR005181">
    <property type="entry name" value="SASA"/>
</dbReference>
<reference evidence="3" key="1">
    <citation type="submission" date="2019-03" db="EMBL/GenBank/DDBJ databases">
        <title>Single cell metagenomics reveals metabolic interactions within the superorganism composed of flagellate Streblomastix strix and complex community of Bacteroidetes bacteria on its surface.</title>
        <authorList>
            <person name="Treitli S.C."/>
            <person name="Kolisko M."/>
            <person name="Husnik F."/>
            <person name="Keeling P."/>
            <person name="Hampl V."/>
        </authorList>
    </citation>
    <scope>NUCLEOTIDE SEQUENCE</scope>
    <source>
        <strain evidence="3">STM</strain>
    </source>
</reference>
<dbReference type="InterPro" id="IPR013783">
    <property type="entry name" value="Ig-like_fold"/>
</dbReference>
<evidence type="ECO:0000259" key="2">
    <source>
        <dbReference type="Pfam" id="PF03629"/>
    </source>
</evidence>
<dbReference type="PANTHER" id="PTHR22901">
    <property type="entry name" value="SIALATE O-ACETYLESTERASE"/>
    <property type="match status" value="1"/>
</dbReference>
<evidence type="ECO:0000256" key="1">
    <source>
        <dbReference type="ARBA" id="ARBA00022801"/>
    </source>
</evidence>
<dbReference type="Gene3D" id="2.60.40.10">
    <property type="entry name" value="Immunoglobulins"/>
    <property type="match status" value="1"/>
</dbReference>
<dbReference type="AlphaFoldDB" id="A0A5J4R0Q2"/>
<name>A0A5J4R0Q2_9ZZZZ</name>
<dbReference type="SUPFAM" id="SSF52266">
    <property type="entry name" value="SGNH hydrolase"/>
    <property type="match status" value="1"/>
</dbReference>
<dbReference type="Gene3D" id="3.40.50.1110">
    <property type="entry name" value="SGNH hydrolase"/>
    <property type="match status" value="1"/>
</dbReference>
<comment type="caution">
    <text evidence="3">The sequence shown here is derived from an EMBL/GenBank/DDBJ whole genome shotgun (WGS) entry which is preliminary data.</text>
</comment>
<dbReference type="PANTHER" id="PTHR22901:SF0">
    <property type="entry name" value="SIALATE O-ACETYLESTERASE"/>
    <property type="match status" value="1"/>
</dbReference>